<gene>
    <name evidence="1" type="ORF">OLC1_LOCUS11930</name>
</gene>
<sequence>MARLVVDPVSQLIAGGHLHGVPDSGGAPQAVLLSKLIESICKCHELRDQNDMCYDLFEGYTGLQSYDCWGSLSSNAGDSFHENGGQLIAPQPIKVADLMDLLEKPEEEMNIMHDFIAKNIPQAMNIVVNPTIGPADHAFAVFEELSELVVKIGPEQALALKLINILWKNGCLYLGLVTGLVAYLKDSVN</sequence>
<keyword evidence="2" id="KW-1185">Reference proteome</keyword>
<protein>
    <submittedName>
        <fullName evidence="1">OLC1v1000901C1</fullName>
    </submittedName>
</protein>
<dbReference type="AlphaFoldDB" id="A0AAV1D5M4"/>
<accession>A0AAV1D5M4</accession>
<name>A0AAV1D5M4_OLDCO</name>
<dbReference type="EMBL" id="OX459121">
    <property type="protein sequence ID" value="CAI9102606.1"/>
    <property type="molecule type" value="Genomic_DNA"/>
</dbReference>
<evidence type="ECO:0000313" key="2">
    <source>
        <dbReference type="Proteomes" id="UP001161247"/>
    </source>
</evidence>
<proteinExistence type="predicted"/>
<dbReference type="Proteomes" id="UP001161247">
    <property type="component" value="Chromosome 4"/>
</dbReference>
<evidence type="ECO:0000313" key="1">
    <source>
        <dbReference type="EMBL" id="CAI9102606.1"/>
    </source>
</evidence>
<reference evidence="1" key="1">
    <citation type="submission" date="2023-03" db="EMBL/GenBank/DDBJ databases">
        <authorList>
            <person name="Julca I."/>
        </authorList>
    </citation>
    <scope>NUCLEOTIDE SEQUENCE</scope>
</reference>
<organism evidence="1 2">
    <name type="scientific">Oldenlandia corymbosa var. corymbosa</name>
    <dbReference type="NCBI Taxonomy" id="529605"/>
    <lineage>
        <taxon>Eukaryota</taxon>
        <taxon>Viridiplantae</taxon>
        <taxon>Streptophyta</taxon>
        <taxon>Embryophyta</taxon>
        <taxon>Tracheophyta</taxon>
        <taxon>Spermatophyta</taxon>
        <taxon>Magnoliopsida</taxon>
        <taxon>eudicotyledons</taxon>
        <taxon>Gunneridae</taxon>
        <taxon>Pentapetalae</taxon>
        <taxon>asterids</taxon>
        <taxon>lamiids</taxon>
        <taxon>Gentianales</taxon>
        <taxon>Rubiaceae</taxon>
        <taxon>Rubioideae</taxon>
        <taxon>Spermacoceae</taxon>
        <taxon>Hedyotis-Oldenlandia complex</taxon>
        <taxon>Oldenlandia</taxon>
    </lineage>
</organism>